<gene>
    <name evidence="1" type="ORF">F964_02665</name>
</gene>
<sequence>MVKLVTFFVLSSVIFLGYFSYVDSQQKKQQEMQDIIKDANLTIRKIESNPNNHNHLKLSNTVI</sequence>
<name>N8WY61_ACIGI</name>
<dbReference type="EMBL" id="APPJ01000011">
    <property type="protein sequence ID" value="ENV16916.1"/>
    <property type="molecule type" value="Genomic_DNA"/>
</dbReference>
<dbReference type="HOGENOM" id="CLU_181987_1_0_6"/>
<evidence type="ECO:0000313" key="1">
    <source>
        <dbReference type="EMBL" id="ENV16916.1"/>
    </source>
</evidence>
<reference evidence="1 2" key="1">
    <citation type="submission" date="2013-02" db="EMBL/GenBank/DDBJ databases">
        <title>The Genome Sequence of Acinetobacter guillouiae NIPH 991.</title>
        <authorList>
            <consortium name="The Broad Institute Genome Sequencing Platform"/>
            <consortium name="The Broad Institute Genome Sequencing Center for Infectious Disease"/>
            <person name="Cerqueira G."/>
            <person name="Feldgarden M."/>
            <person name="Courvalin P."/>
            <person name="Perichon B."/>
            <person name="Grillot-Courvalin C."/>
            <person name="Clermont D."/>
            <person name="Rocha E."/>
            <person name="Yoon E.-J."/>
            <person name="Nemec A."/>
            <person name="Walker B."/>
            <person name="Young S.K."/>
            <person name="Zeng Q."/>
            <person name="Gargeya S."/>
            <person name="Fitzgerald M."/>
            <person name="Haas B."/>
            <person name="Abouelleil A."/>
            <person name="Alvarado L."/>
            <person name="Arachchi H.M."/>
            <person name="Berlin A.M."/>
            <person name="Chapman S.B."/>
            <person name="Dewar J."/>
            <person name="Goldberg J."/>
            <person name="Griggs A."/>
            <person name="Gujja S."/>
            <person name="Hansen M."/>
            <person name="Howarth C."/>
            <person name="Imamovic A."/>
            <person name="Larimer J."/>
            <person name="McCowan C."/>
            <person name="Murphy C."/>
            <person name="Neiman D."/>
            <person name="Pearson M."/>
            <person name="Priest M."/>
            <person name="Roberts A."/>
            <person name="Saif S."/>
            <person name="Shea T."/>
            <person name="Sisk P."/>
            <person name="Sykes S."/>
            <person name="Wortman J."/>
            <person name="Nusbaum C."/>
            <person name="Birren B."/>
        </authorList>
    </citation>
    <scope>NUCLEOTIDE SEQUENCE [LARGE SCALE GENOMIC DNA]</scope>
    <source>
        <strain evidence="1 2">NIPH 991</strain>
    </source>
</reference>
<organism evidence="1 2">
    <name type="scientific">Acinetobacter guillouiae NIPH 991</name>
    <dbReference type="NCBI Taxonomy" id="1217656"/>
    <lineage>
        <taxon>Bacteria</taxon>
        <taxon>Pseudomonadati</taxon>
        <taxon>Pseudomonadota</taxon>
        <taxon>Gammaproteobacteria</taxon>
        <taxon>Moraxellales</taxon>
        <taxon>Moraxellaceae</taxon>
        <taxon>Acinetobacter</taxon>
    </lineage>
</organism>
<protein>
    <submittedName>
        <fullName evidence="1">Uncharacterized protein</fullName>
    </submittedName>
</protein>
<accession>N8WY61</accession>
<dbReference type="PATRIC" id="fig|1217656.3.peg.2610"/>
<dbReference type="Proteomes" id="UP000013148">
    <property type="component" value="Unassembled WGS sequence"/>
</dbReference>
<dbReference type="AlphaFoldDB" id="N8WY61"/>
<evidence type="ECO:0000313" key="2">
    <source>
        <dbReference type="Proteomes" id="UP000013148"/>
    </source>
</evidence>
<comment type="caution">
    <text evidence="1">The sequence shown here is derived from an EMBL/GenBank/DDBJ whole genome shotgun (WGS) entry which is preliminary data.</text>
</comment>
<proteinExistence type="predicted"/>
<keyword evidence="2" id="KW-1185">Reference proteome</keyword>
<dbReference type="eggNOG" id="ENOG5031S5M">
    <property type="taxonomic scope" value="Bacteria"/>
</dbReference>